<name>A0A6G1F979_9ORYZ</name>
<dbReference type="AlphaFoldDB" id="A0A6G1F979"/>
<comment type="caution">
    <text evidence="1">The sequence shown here is derived from an EMBL/GenBank/DDBJ whole genome shotgun (WGS) entry which is preliminary data.</text>
</comment>
<organism evidence="1 2">
    <name type="scientific">Oryza meyeriana var. granulata</name>
    <dbReference type="NCBI Taxonomy" id="110450"/>
    <lineage>
        <taxon>Eukaryota</taxon>
        <taxon>Viridiplantae</taxon>
        <taxon>Streptophyta</taxon>
        <taxon>Embryophyta</taxon>
        <taxon>Tracheophyta</taxon>
        <taxon>Spermatophyta</taxon>
        <taxon>Magnoliopsida</taxon>
        <taxon>Liliopsida</taxon>
        <taxon>Poales</taxon>
        <taxon>Poaceae</taxon>
        <taxon>BOP clade</taxon>
        <taxon>Oryzoideae</taxon>
        <taxon>Oryzeae</taxon>
        <taxon>Oryzinae</taxon>
        <taxon>Oryza</taxon>
        <taxon>Oryza meyeriana</taxon>
    </lineage>
</organism>
<dbReference type="Proteomes" id="UP000479710">
    <property type="component" value="Unassembled WGS sequence"/>
</dbReference>
<accession>A0A6G1F979</accession>
<protein>
    <submittedName>
        <fullName evidence="1">Uncharacterized protein</fullName>
    </submittedName>
</protein>
<evidence type="ECO:0000313" key="2">
    <source>
        <dbReference type="Proteomes" id="UP000479710"/>
    </source>
</evidence>
<dbReference type="EMBL" id="SPHZ02000001">
    <property type="protein sequence ID" value="KAF0933467.1"/>
    <property type="molecule type" value="Genomic_DNA"/>
</dbReference>
<reference evidence="1 2" key="1">
    <citation type="submission" date="2019-11" db="EMBL/GenBank/DDBJ databases">
        <title>Whole genome sequence of Oryza granulata.</title>
        <authorList>
            <person name="Li W."/>
        </authorList>
    </citation>
    <scope>NUCLEOTIDE SEQUENCE [LARGE SCALE GENOMIC DNA]</scope>
    <source>
        <strain evidence="2">cv. Menghai</strain>
        <tissue evidence="1">Leaf</tissue>
    </source>
</reference>
<proteinExistence type="predicted"/>
<keyword evidence="2" id="KW-1185">Reference proteome</keyword>
<gene>
    <name evidence="1" type="ORF">E2562_018562</name>
</gene>
<evidence type="ECO:0000313" key="1">
    <source>
        <dbReference type="EMBL" id="KAF0933467.1"/>
    </source>
</evidence>
<sequence length="69" mass="7621">MTLSTPGSTSIRPISFGCRSVPLLLGRPRSTPLPRVVVVDLCATKDLCICSSFTRGRRQSLRRHLLRLA</sequence>